<proteinExistence type="predicted"/>
<organism evidence="1 2">
    <name type="scientific">Picrophilus torridus (strain ATCC 700027 / DSM 9790 / JCM 10055 / NBRC 100828 / KAW 2/3)</name>
    <dbReference type="NCBI Taxonomy" id="1122961"/>
    <lineage>
        <taxon>Archaea</taxon>
        <taxon>Methanobacteriati</taxon>
        <taxon>Thermoplasmatota</taxon>
        <taxon>Thermoplasmata</taxon>
        <taxon>Thermoplasmatales</taxon>
        <taxon>Picrophilaceae</taxon>
        <taxon>Picrophilus</taxon>
    </lineage>
</organism>
<dbReference type="EMBL" id="FWYE01000002">
    <property type="protein sequence ID" value="SMD31085.1"/>
    <property type="molecule type" value="Genomic_DNA"/>
</dbReference>
<name>A0A8G2FX28_PICTO</name>
<dbReference type="RefSeq" id="WP_084272860.1">
    <property type="nucleotide sequence ID" value="NZ_FWYE01000002.1"/>
</dbReference>
<sequence>MTEFPTFHCLINDKDEPYDSDIQLFFTGNYSLASRLSILSKIDGEYRENYLKILDLLEKLQNYIITGESKPDYKFLNEIENEKGWKDDYKILKSGNTAAITAFQGCLDAVNTMYYYERLSRKDDYMHRFTPDLFNAYLLIRHILYKRASNLIKA</sequence>
<dbReference type="AlphaFoldDB" id="A0A8G2FX28"/>
<evidence type="ECO:0000313" key="2">
    <source>
        <dbReference type="Proteomes" id="UP000192315"/>
    </source>
</evidence>
<keyword evidence="2" id="KW-1185">Reference proteome</keyword>
<reference evidence="1 2" key="1">
    <citation type="submission" date="2017-04" db="EMBL/GenBank/DDBJ databases">
        <authorList>
            <person name="Varghese N."/>
            <person name="Submissions S."/>
        </authorList>
    </citation>
    <scope>NUCLEOTIDE SEQUENCE [LARGE SCALE GENOMIC DNA]</scope>
    <source>
        <strain evidence="1 2">DSM 9789</strain>
    </source>
</reference>
<comment type="caution">
    <text evidence="1">The sequence shown here is derived from an EMBL/GenBank/DDBJ whole genome shotgun (WGS) entry which is preliminary data.</text>
</comment>
<accession>A0A8G2FX28</accession>
<dbReference type="Proteomes" id="UP000192315">
    <property type="component" value="Unassembled WGS sequence"/>
</dbReference>
<evidence type="ECO:0000313" key="1">
    <source>
        <dbReference type="EMBL" id="SMD31085.1"/>
    </source>
</evidence>
<gene>
    <name evidence="1" type="ORF">SAMN02745355_1005</name>
</gene>
<protein>
    <submittedName>
        <fullName evidence="1">Uncharacterized protein</fullName>
    </submittedName>
</protein>